<evidence type="ECO:0000313" key="1">
    <source>
        <dbReference type="EMBL" id="QKS71070.1"/>
    </source>
</evidence>
<protein>
    <submittedName>
        <fullName evidence="1">Uncharacterized protein</fullName>
    </submittedName>
</protein>
<dbReference type="KEGG" id="psua:FLK61_30610"/>
<keyword evidence="2" id="KW-1185">Reference proteome</keyword>
<dbReference type="RefSeq" id="WP_176009106.1">
    <property type="nucleotide sequence ID" value="NZ_CP041372.2"/>
</dbReference>
<sequence length="56" mass="6346">MQTTSNNRYKVTIRCNECGEKYILRGRPNEEGGFDTGFKKCVCGNETNLDLDISPE</sequence>
<evidence type="ECO:0000313" key="2">
    <source>
        <dbReference type="Proteomes" id="UP000318138"/>
    </source>
</evidence>
<proteinExistence type="predicted"/>
<dbReference type="EMBL" id="CP041372">
    <property type="protein sequence ID" value="QKS71070.1"/>
    <property type="molecule type" value="Genomic_DNA"/>
</dbReference>
<reference evidence="2" key="1">
    <citation type="submission" date="2019-07" db="EMBL/GenBank/DDBJ databases">
        <title>Bacillus alkalisoli sp. nov. isolated from saline soil.</title>
        <authorList>
            <person name="Sun J.-Q."/>
            <person name="Xu L."/>
        </authorList>
    </citation>
    <scope>NUCLEOTIDE SEQUENCE [LARGE SCALE GENOMIC DNA]</scope>
    <source>
        <strain evidence="2">M4U3P1</strain>
    </source>
</reference>
<gene>
    <name evidence="1" type="ORF">FLK61_30610</name>
</gene>
<dbReference type="AlphaFoldDB" id="A0A859FDW4"/>
<dbReference type="Proteomes" id="UP000318138">
    <property type="component" value="Chromosome"/>
</dbReference>
<organism evidence="1 2">
    <name type="scientific">Paenalkalicoccus suaedae</name>
    <dbReference type="NCBI Taxonomy" id="2592382"/>
    <lineage>
        <taxon>Bacteria</taxon>
        <taxon>Bacillati</taxon>
        <taxon>Bacillota</taxon>
        <taxon>Bacilli</taxon>
        <taxon>Bacillales</taxon>
        <taxon>Bacillaceae</taxon>
        <taxon>Paenalkalicoccus</taxon>
    </lineage>
</organism>
<accession>A0A859FDW4</accession>
<name>A0A859FDW4_9BACI</name>